<dbReference type="PRINTS" id="PR00146">
    <property type="entry name" value="DHPICSNTHASE"/>
</dbReference>
<evidence type="ECO:0000256" key="6">
    <source>
        <dbReference type="ARBA" id="ARBA00022605"/>
    </source>
</evidence>
<dbReference type="RefSeq" id="WP_187596535.1">
    <property type="nucleotide sequence ID" value="NZ_CP060714.1"/>
</dbReference>
<dbReference type="Gene3D" id="3.20.20.70">
    <property type="entry name" value="Aldolase class I"/>
    <property type="match status" value="1"/>
</dbReference>
<reference evidence="16 17" key="1">
    <citation type="submission" date="2020-08" db="EMBL/GenBank/DDBJ databases">
        <title>Genome sequence of Diaphorobacter ruginosibacter DSM 27467T.</title>
        <authorList>
            <person name="Hyun D.-W."/>
            <person name="Bae J.-W."/>
        </authorList>
    </citation>
    <scope>NUCLEOTIDE SEQUENCE [LARGE SCALE GENOMIC DNA]</scope>
    <source>
        <strain evidence="16 17">DSM 27467</strain>
    </source>
</reference>
<evidence type="ECO:0000313" key="17">
    <source>
        <dbReference type="Proteomes" id="UP000515811"/>
    </source>
</evidence>
<dbReference type="InterPro" id="IPR013785">
    <property type="entry name" value="Aldolase_TIM"/>
</dbReference>
<feature type="site" description="Part of a proton relay during catalysis" evidence="12">
    <location>
        <position position="50"/>
    </location>
</feature>
<dbReference type="Pfam" id="PF00701">
    <property type="entry name" value="DHDPS"/>
    <property type="match status" value="1"/>
</dbReference>
<dbReference type="GO" id="GO:0019877">
    <property type="term" value="P:diaminopimelate biosynthetic process"/>
    <property type="evidence" value="ECO:0007669"/>
    <property type="project" value="UniProtKB-UniRule"/>
</dbReference>
<dbReference type="InterPro" id="IPR005263">
    <property type="entry name" value="DapA"/>
</dbReference>
<keyword evidence="8 12" id="KW-0457">Lysine biosynthesis</keyword>
<organism evidence="16 17">
    <name type="scientific">Diaphorobacter ruginosibacter</name>
    <dbReference type="NCBI Taxonomy" id="1715720"/>
    <lineage>
        <taxon>Bacteria</taxon>
        <taxon>Pseudomonadati</taxon>
        <taxon>Pseudomonadota</taxon>
        <taxon>Betaproteobacteria</taxon>
        <taxon>Burkholderiales</taxon>
        <taxon>Comamonadaceae</taxon>
        <taxon>Diaphorobacter</taxon>
    </lineage>
</organism>
<dbReference type="GO" id="GO:0005737">
    <property type="term" value="C:cytoplasm"/>
    <property type="evidence" value="ECO:0007669"/>
    <property type="project" value="UniProtKB-SubCell"/>
</dbReference>
<evidence type="ECO:0000256" key="8">
    <source>
        <dbReference type="ARBA" id="ARBA00023154"/>
    </source>
</evidence>
<name>A0A7G9RKZ1_9BURK</name>
<dbReference type="KEGG" id="drg:H9K76_17145"/>
<evidence type="ECO:0000256" key="14">
    <source>
        <dbReference type="PIRSR" id="PIRSR001365-1"/>
    </source>
</evidence>
<keyword evidence="6 12" id="KW-0028">Amino-acid biosynthesis</keyword>
<dbReference type="EMBL" id="CP060714">
    <property type="protein sequence ID" value="QNN56266.1"/>
    <property type="molecule type" value="Genomic_DNA"/>
</dbReference>
<dbReference type="GO" id="GO:0009089">
    <property type="term" value="P:lysine biosynthetic process via diaminopimelate"/>
    <property type="evidence" value="ECO:0007669"/>
    <property type="project" value="UniProtKB-UniRule"/>
</dbReference>
<comment type="caution">
    <text evidence="12">Was originally thought to be a dihydrodipicolinate synthase (DHDPS), catalyzing the condensation of (S)-aspartate-beta-semialdehyde [(S)-ASA] and pyruvate to dihydrodipicolinate (DHDP). However, it was shown in E.coli that the product of the enzymatic reaction is not dihydrodipicolinate but in fact (4S)-4-hydroxy-2,3,4,5-tetrahydro-(2S)-dipicolinic acid (HTPA), and that the consecutive dehydration reaction leading to DHDP is not spontaneous but catalyzed by DapB.</text>
</comment>
<evidence type="ECO:0000256" key="4">
    <source>
        <dbReference type="ARBA" id="ARBA00012086"/>
    </source>
</evidence>
<dbReference type="InterPro" id="IPR020625">
    <property type="entry name" value="Schiff_base-form_aldolases_AS"/>
</dbReference>
<keyword evidence="5 12" id="KW-0963">Cytoplasm</keyword>
<keyword evidence="17" id="KW-1185">Reference proteome</keyword>
<evidence type="ECO:0000313" key="16">
    <source>
        <dbReference type="EMBL" id="QNN56266.1"/>
    </source>
</evidence>
<dbReference type="EC" id="4.3.3.7" evidence="4 12"/>
<dbReference type="NCBIfam" id="TIGR00674">
    <property type="entry name" value="dapA"/>
    <property type="match status" value="1"/>
</dbReference>
<comment type="pathway">
    <text evidence="2 12">Amino-acid biosynthesis; L-lysine biosynthesis via DAP pathway; (S)-tetrahydrodipicolinate from L-aspartate: step 3/4.</text>
</comment>
<dbReference type="PANTHER" id="PTHR12128:SF66">
    <property type="entry name" value="4-HYDROXY-2-OXOGLUTARATE ALDOLASE, MITOCHONDRIAL"/>
    <property type="match status" value="1"/>
</dbReference>
<proteinExistence type="inferred from homology"/>
<comment type="similarity">
    <text evidence="3 12 13">Belongs to the DapA family.</text>
</comment>
<protein>
    <recommendedName>
        <fullName evidence="4 12">4-hydroxy-tetrahydrodipicolinate synthase</fullName>
        <shortName evidence="12">HTPA synthase</shortName>
        <ecNumber evidence="4 12">4.3.3.7</ecNumber>
    </recommendedName>
</protein>
<feature type="binding site" evidence="12 15">
    <location>
        <position position="51"/>
    </location>
    <ligand>
        <name>pyruvate</name>
        <dbReference type="ChEBI" id="CHEBI:15361"/>
    </ligand>
</feature>
<dbReference type="SMART" id="SM01130">
    <property type="entry name" value="DHDPS"/>
    <property type="match status" value="1"/>
</dbReference>
<evidence type="ECO:0000256" key="2">
    <source>
        <dbReference type="ARBA" id="ARBA00005120"/>
    </source>
</evidence>
<evidence type="ECO:0000256" key="11">
    <source>
        <dbReference type="ARBA" id="ARBA00047836"/>
    </source>
</evidence>
<dbReference type="CDD" id="cd00950">
    <property type="entry name" value="DHDPS"/>
    <property type="match status" value="1"/>
</dbReference>
<evidence type="ECO:0000256" key="15">
    <source>
        <dbReference type="PIRSR" id="PIRSR001365-2"/>
    </source>
</evidence>
<dbReference type="PROSITE" id="PS00666">
    <property type="entry name" value="DHDPS_2"/>
    <property type="match status" value="1"/>
</dbReference>
<dbReference type="AlphaFoldDB" id="A0A7G9RKZ1"/>
<comment type="subunit">
    <text evidence="12">Homotetramer; dimer of dimers.</text>
</comment>
<comment type="subcellular location">
    <subcellularLocation>
        <location evidence="12">Cytoplasm</location>
    </subcellularLocation>
</comment>
<dbReference type="GO" id="GO:0008840">
    <property type="term" value="F:4-hydroxy-tetrahydrodipicolinate synthase activity"/>
    <property type="evidence" value="ECO:0007669"/>
    <property type="project" value="UniProtKB-UniRule"/>
</dbReference>
<evidence type="ECO:0000256" key="12">
    <source>
        <dbReference type="HAMAP-Rule" id="MF_00418"/>
    </source>
</evidence>
<gene>
    <name evidence="12 16" type="primary">dapA</name>
    <name evidence="16" type="ORF">H9K76_17145</name>
</gene>
<dbReference type="Proteomes" id="UP000515811">
    <property type="component" value="Chromosome"/>
</dbReference>
<accession>A0A7G9RKZ1</accession>
<comment type="function">
    <text evidence="1 12">Catalyzes the condensation of (S)-aspartate-beta-semialdehyde [(S)-ASA] and pyruvate to 4-hydroxy-tetrahydrodipicolinate (HTPA).</text>
</comment>
<evidence type="ECO:0000256" key="5">
    <source>
        <dbReference type="ARBA" id="ARBA00022490"/>
    </source>
</evidence>
<feature type="active site" description="Proton donor/acceptor" evidence="12 14">
    <location>
        <position position="138"/>
    </location>
</feature>
<feature type="site" description="Part of a proton relay during catalysis" evidence="12">
    <location>
        <position position="112"/>
    </location>
</feature>
<sequence length="301" mass="32068">MHSTDHPDFSGLWIPLVTPFHENAVDHNALHTLTTRMRQAGVSGFCACGSTGEAAALSHEEENAVLATVLHASGGLPVMMGAADCHLGRMLDRVRELGRQPLAALLVPAPTYIRPSQQGLLDWFTRIADASTHPIVIYDIPYRTGATIELATLRTLARHPNIVAIKDCGGDAAKTQALIDDGALQVLAGEDVQIFSNLALGGHGAIAASAHAHTEHFVALLRLLASGDLASARAIWAPLQQHIRGSFAEPNPAPIKGWLARQGWMSAELRAPMMPASEAVIDQLCAIQLPELPTMQALRAA</sequence>
<keyword evidence="10 12" id="KW-0704">Schiff base</keyword>
<feature type="binding site" evidence="12 15">
    <location>
        <position position="206"/>
    </location>
    <ligand>
        <name>pyruvate</name>
        <dbReference type="ChEBI" id="CHEBI:15361"/>
    </ligand>
</feature>
<dbReference type="PANTHER" id="PTHR12128">
    <property type="entry name" value="DIHYDRODIPICOLINATE SYNTHASE"/>
    <property type="match status" value="1"/>
</dbReference>
<evidence type="ECO:0000256" key="1">
    <source>
        <dbReference type="ARBA" id="ARBA00003294"/>
    </source>
</evidence>
<dbReference type="PIRSF" id="PIRSF001365">
    <property type="entry name" value="DHDPS"/>
    <property type="match status" value="1"/>
</dbReference>
<comment type="catalytic activity">
    <reaction evidence="11 12">
        <text>L-aspartate 4-semialdehyde + pyruvate = (2S,4S)-4-hydroxy-2,3,4,5-tetrahydrodipicolinate + H2O + H(+)</text>
        <dbReference type="Rhea" id="RHEA:34171"/>
        <dbReference type="ChEBI" id="CHEBI:15361"/>
        <dbReference type="ChEBI" id="CHEBI:15377"/>
        <dbReference type="ChEBI" id="CHEBI:15378"/>
        <dbReference type="ChEBI" id="CHEBI:67139"/>
        <dbReference type="ChEBI" id="CHEBI:537519"/>
        <dbReference type="EC" id="4.3.3.7"/>
    </reaction>
</comment>
<dbReference type="InterPro" id="IPR002220">
    <property type="entry name" value="DapA-like"/>
</dbReference>
<dbReference type="UniPathway" id="UPA00034">
    <property type="reaction ID" value="UER00017"/>
</dbReference>
<evidence type="ECO:0000256" key="10">
    <source>
        <dbReference type="ARBA" id="ARBA00023270"/>
    </source>
</evidence>
<keyword evidence="9 12" id="KW-0456">Lyase</keyword>
<evidence type="ECO:0000256" key="3">
    <source>
        <dbReference type="ARBA" id="ARBA00007592"/>
    </source>
</evidence>
<dbReference type="SUPFAM" id="SSF51569">
    <property type="entry name" value="Aldolase"/>
    <property type="match status" value="1"/>
</dbReference>
<feature type="active site" description="Schiff-base intermediate with substrate" evidence="12 14">
    <location>
        <position position="166"/>
    </location>
</feature>
<evidence type="ECO:0000256" key="13">
    <source>
        <dbReference type="PIRNR" id="PIRNR001365"/>
    </source>
</evidence>
<dbReference type="HAMAP" id="MF_00418">
    <property type="entry name" value="DapA"/>
    <property type="match status" value="1"/>
</dbReference>
<evidence type="ECO:0000256" key="9">
    <source>
        <dbReference type="ARBA" id="ARBA00023239"/>
    </source>
</evidence>
<evidence type="ECO:0000256" key="7">
    <source>
        <dbReference type="ARBA" id="ARBA00022915"/>
    </source>
</evidence>
<keyword evidence="7 12" id="KW-0220">Diaminopimelate biosynthesis</keyword>